<evidence type="ECO:0000256" key="1">
    <source>
        <dbReference type="SAM" id="SignalP"/>
    </source>
</evidence>
<protein>
    <submittedName>
        <fullName evidence="2">Uncharacterized protein</fullName>
    </submittedName>
</protein>
<organism evidence="2 3">
    <name type="scientific">Flavobacterium frigoritolerans</name>
    <dbReference type="NCBI Taxonomy" id="2987686"/>
    <lineage>
        <taxon>Bacteria</taxon>
        <taxon>Pseudomonadati</taxon>
        <taxon>Bacteroidota</taxon>
        <taxon>Flavobacteriia</taxon>
        <taxon>Flavobacteriales</taxon>
        <taxon>Flavobacteriaceae</taxon>
        <taxon>Flavobacterium</taxon>
    </lineage>
</organism>
<name>A0A9X3HND0_9FLAO</name>
<dbReference type="EMBL" id="JAOZEV010000032">
    <property type="protein sequence ID" value="MCV9934626.1"/>
    <property type="molecule type" value="Genomic_DNA"/>
</dbReference>
<dbReference type="AlphaFoldDB" id="A0A9X3HND0"/>
<feature type="signal peptide" evidence="1">
    <location>
        <begin position="1"/>
        <end position="24"/>
    </location>
</feature>
<dbReference type="Proteomes" id="UP001151133">
    <property type="component" value="Unassembled WGS sequence"/>
</dbReference>
<proteinExistence type="predicted"/>
<keyword evidence="3" id="KW-1185">Reference proteome</keyword>
<keyword evidence="1" id="KW-0732">Signal</keyword>
<sequence>MKKTNFLMLLMTFIMLCISTQALSQDEGTGIGTLNPHPSAALDVVNTKAGVLIPRMDVNQKNAIASPATGLLVYDTTSQCISQNTGTPTVPVWVCLSAKDKQNSFFYMPSMAIDASKVGEATPLDLYAEYKKQFNTPAARSLNAPSSIPYFPKATDLYYYISQYDKSVIQMDAISEEGKMSYKIIKEAKYASFMNVVFVIK</sequence>
<comment type="caution">
    <text evidence="2">The sequence shown here is derived from an EMBL/GenBank/DDBJ whole genome shotgun (WGS) entry which is preliminary data.</text>
</comment>
<accession>A0A9X3HND0</accession>
<evidence type="ECO:0000313" key="3">
    <source>
        <dbReference type="Proteomes" id="UP001151133"/>
    </source>
</evidence>
<gene>
    <name evidence="2" type="ORF">OIU80_20275</name>
</gene>
<evidence type="ECO:0000313" key="2">
    <source>
        <dbReference type="EMBL" id="MCV9934626.1"/>
    </source>
</evidence>
<reference evidence="2" key="1">
    <citation type="submission" date="2022-10" db="EMBL/GenBank/DDBJ databases">
        <title>Two novel species of Flavobacterium.</title>
        <authorList>
            <person name="Liu Q."/>
            <person name="Xin Y.-H."/>
        </authorList>
    </citation>
    <scope>NUCLEOTIDE SEQUENCE</scope>
    <source>
        <strain evidence="2">LS1R47</strain>
    </source>
</reference>
<dbReference type="RefSeq" id="WP_264288792.1">
    <property type="nucleotide sequence ID" value="NZ_JAOZEV010000032.1"/>
</dbReference>
<feature type="chain" id="PRO_5040912595" evidence="1">
    <location>
        <begin position="25"/>
        <end position="201"/>
    </location>
</feature>